<dbReference type="Pfam" id="PF00440">
    <property type="entry name" value="TetR_N"/>
    <property type="match status" value="1"/>
</dbReference>
<dbReference type="PANTHER" id="PTHR30055:SF234">
    <property type="entry name" value="HTH-TYPE TRANSCRIPTIONAL REGULATOR BETI"/>
    <property type="match status" value="1"/>
</dbReference>
<dbReference type="GO" id="GO:0003700">
    <property type="term" value="F:DNA-binding transcription factor activity"/>
    <property type="evidence" value="ECO:0007669"/>
    <property type="project" value="TreeGrafter"/>
</dbReference>
<dbReference type="OrthoDB" id="3296001at2"/>
<dbReference type="KEGG" id="pmad:BAY61_09780"/>
<evidence type="ECO:0000256" key="2">
    <source>
        <dbReference type="ARBA" id="ARBA00023125"/>
    </source>
</evidence>
<sequence>MGTANSPGLRERKKHQTRDDLRRAALHLVLANGLEHVTVDEICVRAGYAQRTFFNHFPTKEASLIIDVGDGIDSVLAALPARIEPADLAGAVLGVLLDNGEEKPVELADVTAHHQLMERYPELIPQQLRAFEKAECELARQLQHRCGAESPWPQAEVAAAMVTALMRVAFQRWILAEGEHPFHEYLRTAVENAGRLTEAAVQRAAHAQR</sequence>
<dbReference type="AlphaFoldDB" id="A0A222VMT5"/>
<dbReference type="InterPro" id="IPR009057">
    <property type="entry name" value="Homeodomain-like_sf"/>
</dbReference>
<organism evidence="4 5">
    <name type="scientific">Prauserella marina</name>
    <dbReference type="NCBI Taxonomy" id="530584"/>
    <lineage>
        <taxon>Bacteria</taxon>
        <taxon>Bacillati</taxon>
        <taxon>Actinomycetota</taxon>
        <taxon>Actinomycetes</taxon>
        <taxon>Pseudonocardiales</taxon>
        <taxon>Pseudonocardiaceae</taxon>
        <taxon>Prauserella</taxon>
    </lineage>
</organism>
<gene>
    <name evidence="4" type="ORF">SAMN05421630_101317</name>
</gene>
<keyword evidence="1" id="KW-0805">Transcription regulation</keyword>
<dbReference type="InterPro" id="IPR050109">
    <property type="entry name" value="HTH-type_TetR-like_transc_reg"/>
</dbReference>
<reference evidence="4 5" key="1">
    <citation type="submission" date="2016-10" db="EMBL/GenBank/DDBJ databases">
        <authorList>
            <person name="de Groot N.N."/>
        </authorList>
    </citation>
    <scope>NUCLEOTIDE SEQUENCE [LARGE SCALE GENOMIC DNA]</scope>
    <source>
        <strain evidence="4 5">CGMCC 4.5506</strain>
    </source>
</reference>
<proteinExistence type="predicted"/>
<dbReference type="RefSeq" id="WP_143021308.1">
    <property type="nucleotide sequence ID" value="NZ_CP016353.1"/>
</dbReference>
<dbReference type="Gene3D" id="1.10.357.10">
    <property type="entry name" value="Tetracycline Repressor, domain 2"/>
    <property type="match status" value="1"/>
</dbReference>
<evidence type="ECO:0000256" key="1">
    <source>
        <dbReference type="ARBA" id="ARBA00023015"/>
    </source>
</evidence>
<keyword evidence="5" id="KW-1185">Reference proteome</keyword>
<keyword evidence="2 4" id="KW-0238">DNA-binding</keyword>
<keyword evidence="3" id="KW-0804">Transcription</keyword>
<dbReference type="InterPro" id="IPR001647">
    <property type="entry name" value="HTH_TetR"/>
</dbReference>
<dbReference type="PROSITE" id="PS50977">
    <property type="entry name" value="HTH_TETR_2"/>
    <property type="match status" value="1"/>
</dbReference>
<name>A0A222VMT5_9PSEU</name>
<dbReference type="Proteomes" id="UP000199494">
    <property type="component" value="Unassembled WGS sequence"/>
</dbReference>
<dbReference type="STRING" id="530584.SAMN05421630_101317"/>
<dbReference type="GO" id="GO:0000976">
    <property type="term" value="F:transcription cis-regulatory region binding"/>
    <property type="evidence" value="ECO:0007669"/>
    <property type="project" value="TreeGrafter"/>
</dbReference>
<dbReference type="PANTHER" id="PTHR30055">
    <property type="entry name" value="HTH-TYPE TRANSCRIPTIONAL REGULATOR RUTR"/>
    <property type="match status" value="1"/>
</dbReference>
<evidence type="ECO:0000313" key="4">
    <source>
        <dbReference type="EMBL" id="SDC07210.1"/>
    </source>
</evidence>
<evidence type="ECO:0000256" key="3">
    <source>
        <dbReference type="ARBA" id="ARBA00023163"/>
    </source>
</evidence>
<dbReference type="EMBL" id="FMZE01000001">
    <property type="protein sequence ID" value="SDC07210.1"/>
    <property type="molecule type" value="Genomic_DNA"/>
</dbReference>
<protein>
    <submittedName>
        <fullName evidence="4">DNA-binding transcriptional regulator, AcrR family</fullName>
    </submittedName>
</protein>
<dbReference type="SUPFAM" id="SSF46689">
    <property type="entry name" value="Homeodomain-like"/>
    <property type="match status" value="1"/>
</dbReference>
<accession>A0A222VMT5</accession>
<evidence type="ECO:0000313" key="5">
    <source>
        <dbReference type="Proteomes" id="UP000199494"/>
    </source>
</evidence>